<dbReference type="EMBL" id="JAPFFF010000014">
    <property type="protein sequence ID" value="KAK8870966.1"/>
    <property type="molecule type" value="Genomic_DNA"/>
</dbReference>
<dbReference type="Pfam" id="PF11976">
    <property type="entry name" value="Rad60-SLD"/>
    <property type="match status" value="1"/>
</dbReference>
<feature type="domain" description="Rad60/SUMO-like" evidence="1">
    <location>
        <begin position="32"/>
        <end position="85"/>
    </location>
</feature>
<gene>
    <name evidence="2" type="ORF">M9Y10_008879</name>
</gene>
<evidence type="ECO:0000313" key="2">
    <source>
        <dbReference type="EMBL" id="KAK8870966.1"/>
    </source>
</evidence>
<keyword evidence="3" id="KW-1185">Reference proteome</keyword>
<evidence type="ECO:0000313" key="3">
    <source>
        <dbReference type="Proteomes" id="UP001470230"/>
    </source>
</evidence>
<name>A0ABR2IZN4_9EUKA</name>
<dbReference type="SUPFAM" id="SSF54236">
    <property type="entry name" value="Ubiquitin-like"/>
    <property type="match status" value="1"/>
</dbReference>
<proteinExistence type="predicted"/>
<protein>
    <recommendedName>
        <fullName evidence="1">Rad60/SUMO-like domain-containing protein</fullName>
    </recommendedName>
</protein>
<dbReference type="InterPro" id="IPR022617">
    <property type="entry name" value="Rad60/SUMO-like_dom"/>
</dbReference>
<dbReference type="Gene3D" id="3.10.20.90">
    <property type="entry name" value="Phosphatidylinositol 3-kinase Catalytic Subunit, Chain A, domain 1"/>
    <property type="match status" value="1"/>
</dbReference>
<reference evidence="2 3" key="1">
    <citation type="submission" date="2024-04" db="EMBL/GenBank/DDBJ databases">
        <title>Tritrichomonas musculus Genome.</title>
        <authorList>
            <person name="Alves-Ferreira E."/>
            <person name="Grigg M."/>
            <person name="Lorenzi H."/>
            <person name="Galac M."/>
        </authorList>
    </citation>
    <scope>NUCLEOTIDE SEQUENCE [LARGE SCALE GENOMIC DNA]</scope>
    <source>
        <strain evidence="2 3">EAF2021</strain>
    </source>
</reference>
<dbReference type="InterPro" id="IPR029071">
    <property type="entry name" value="Ubiquitin-like_domsf"/>
</dbReference>
<comment type="caution">
    <text evidence="2">The sequence shown here is derived from an EMBL/GenBank/DDBJ whole genome shotgun (WGS) entry which is preliminary data.</text>
</comment>
<accession>A0ABR2IZN4</accession>
<organism evidence="2 3">
    <name type="scientific">Tritrichomonas musculus</name>
    <dbReference type="NCBI Taxonomy" id="1915356"/>
    <lineage>
        <taxon>Eukaryota</taxon>
        <taxon>Metamonada</taxon>
        <taxon>Parabasalia</taxon>
        <taxon>Tritrichomonadida</taxon>
        <taxon>Tritrichomonadidae</taxon>
        <taxon>Tritrichomonas</taxon>
    </lineage>
</organism>
<dbReference type="Proteomes" id="UP001470230">
    <property type="component" value="Unassembled WGS sequence"/>
</dbReference>
<evidence type="ECO:0000259" key="1">
    <source>
        <dbReference type="Pfam" id="PF11976"/>
    </source>
</evidence>
<sequence length="161" mass="18459">MNNCLNYTTLSKTEISILIEPYDDLSCDPPSKFVVDLDSPISSFIEFLCEKYNIPENTIFLFFNDHLLDPDSSFYENNINDGDMLRIEFDAPNFDPEVADRTLIEASKLLSEINLQASILQETLNGSDIDQANKQFEFFASFCDQITEKLTETANLLPKRY</sequence>